<dbReference type="EMBL" id="JAUSYY010000001">
    <property type="protein sequence ID" value="MDQ0892630.1"/>
    <property type="molecule type" value="Genomic_DNA"/>
</dbReference>
<sequence>MTRPPALVAASHGTSSPEGRTDASPPEPLVELVLDRYFEAAALTRAA</sequence>
<evidence type="ECO:0000256" key="1">
    <source>
        <dbReference type="SAM" id="MobiDB-lite"/>
    </source>
</evidence>
<gene>
    <name evidence="2" type="ORF">QFZ26_000185</name>
</gene>
<proteinExistence type="predicted"/>
<evidence type="ECO:0000313" key="3">
    <source>
        <dbReference type="Proteomes" id="UP001239083"/>
    </source>
</evidence>
<keyword evidence="3" id="KW-1185">Reference proteome</keyword>
<dbReference type="Proteomes" id="UP001239083">
    <property type="component" value="Unassembled WGS sequence"/>
</dbReference>
<comment type="caution">
    <text evidence="2">The sequence shown here is derived from an EMBL/GenBank/DDBJ whole genome shotgun (WGS) entry which is preliminary data.</text>
</comment>
<evidence type="ECO:0000313" key="2">
    <source>
        <dbReference type="EMBL" id="MDQ0892630.1"/>
    </source>
</evidence>
<protein>
    <submittedName>
        <fullName evidence="2">Uncharacterized protein</fullName>
    </submittedName>
</protein>
<name>A0ABU0R3I7_9MICO</name>
<dbReference type="RefSeq" id="WP_307038619.1">
    <property type="nucleotide sequence ID" value="NZ_JAUSYY010000001.1"/>
</dbReference>
<feature type="region of interest" description="Disordered" evidence="1">
    <location>
        <begin position="1"/>
        <end position="28"/>
    </location>
</feature>
<accession>A0ABU0R3I7</accession>
<reference evidence="2 3" key="1">
    <citation type="submission" date="2023-07" db="EMBL/GenBank/DDBJ databases">
        <title>Comparative genomics of wheat-associated soil bacteria to identify genetic determinants of phenazine resistance.</title>
        <authorList>
            <person name="Mouncey N."/>
        </authorList>
    </citation>
    <scope>NUCLEOTIDE SEQUENCE [LARGE SCALE GENOMIC DNA]</scope>
    <source>
        <strain evidence="2 3">V3I3</strain>
    </source>
</reference>
<organism evidence="2 3">
    <name type="scientific">Agromyces ramosus</name>
    <dbReference type="NCBI Taxonomy" id="33879"/>
    <lineage>
        <taxon>Bacteria</taxon>
        <taxon>Bacillati</taxon>
        <taxon>Actinomycetota</taxon>
        <taxon>Actinomycetes</taxon>
        <taxon>Micrococcales</taxon>
        <taxon>Microbacteriaceae</taxon>
        <taxon>Agromyces</taxon>
    </lineage>
</organism>